<dbReference type="PANTHER" id="PTHR30468">
    <property type="entry name" value="ALPHA-KETOGLUTARATE-DEPENDENT SULFONATE DIOXYGENASE"/>
    <property type="match status" value="1"/>
</dbReference>
<evidence type="ECO:0000256" key="2">
    <source>
        <dbReference type="ARBA" id="ARBA00005896"/>
    </source>
</evidence>
<keyword evidence="3" id="KW-0479">Metal-binding</keyword>
<dbReference type="SUPFAM" id="SSF51197">
    <property type="entry name" value="Clavaminate synthase-like"/>
    <property type="match status" value="1"/>
</dbReference>
<accession>A0A0C7NAP5</accession>
<dbReference type="RefSeq" id="XP_022631102.1">
    <property type="nucleotide sequence ID" value="XM_022772143.1"/>
</dbReference>
<reference evidence="8 9" key="1">
    <citation type="submission" date="2014-12" db="EMBL/GenBank/DDBJ databases">
        <authorList>
            <person name="Neuveglise Cecile"/>
        </authorList>
    </citation>
    <scope>NUCLEOTIDE SEQUENCE [LARGE SCALE GENOMIC DNA]</scope>
    <source>
        <strain evidence="8 9">CBS 12615</strain>
    </source>
</reference>
<comment type="similarity">
    <text evidence="2">Belongs to the TfdA dioxygenase family.</text>
</comment>
<keyword evidence="4" id="KW-0223">Dioxygenase</keyword>
<dbReference type="Gene3D" id="3.60.130.10">
    <property type="entry name" value="Clavaminate synthase-like"/>
    <property type="match status" value="1"/>
</dbReference>
<evidence type="ECO:0000313" key="9">
    <source>
        <dbReference type="Proteomes" id="UP000054304"/>
    </source>
</evidence>
<evidence type="ECO:0000256" key="3">
    <source>
        <dbReference type="ARBA" id="ARBA00022723"/>
    </source>
</evidence>
<dbReference type="GO" id="GO:0005737">
    <property type="term" value="C:cytoplasm"/>
    <property type="evidence" value="ECO:0007669"/>
    <property type="project" value="TreeGrafter"/>
</dbReference>
<organism evidence="8 9">
    <name type="scientific">Lachancea lanzarotensis</name>
    <dbReference type="NCBI Taxonomy" id="1245769"/>
    <lineage>
        <taxon>Eukaryota</taxon>
        <taxon>Fungi</taxon>
        <taxon>Dikarya</taxon>
        <taxon>Ascomycota</taxon>
        <taxon>Saccharomycotina</taxon>
        <taxon>Saccharomycetes</taxon>
        <taxon>Saccharomycetales</taxon>
        <taxon>Saccharomycetaceae</taxon>
        <taxon>Lachancea</taxon>
    </lineage>
</organism>
<dbReference type="InterPro" id="IPR003819">
    <property type="entry name" value="TauD/TfdA-like"/>
</dbReference>
<sequence length="409" mass="45491">MSPVIASSTVAQTPAVEADFLRLNLSTDNNGGSGYTRSNFGHDEIDSNGILILNAKNRGNAKNPDFLPTWDPSEKYAPLEFHAYEDPALKADPSFPNLFPDANEKGLKVKSITPKLGSEVRNIQLSALNDAAKNELALLVAQRGVVVFRNQDLIDKGPEFSVKFGKHFGKLHIHQTSGHPRNAPELHVVHTRPDKGGFENVFKDDISSVRWHSDVSYELQPPSYTFLSILEAPESGGDTLFANSVEAYERLSPAFREFIDGLHVIHSALEQAVNSKNNGGVQRRKPVAHVHPLVRVHPVLKKKSLYLNQGFARKIVELKKPESDAVLNFLYGLVNNSLDLQLRANWEPGTVVVWDNRRVNHSASVDWDSESARHVVRITPQAERPVEDLKFLNDSTYYPSSTTDSVSHN</sequence>
<feature type="domain" description="TauD/TfdA-like" evidence="7">
    <location>
        <begin position="109"/>
        <end position="379"/>
    </location>
</feature>
<gene>
    <name evidence="8" type="ORF">LALA0_S14e01882g</name>
</gene>
<dbReference type="Proteomes" id="UP000054304">
    <property type="component" value="Unassembled WGS sequence"/>
</dbReference>
<dbReference type="FunFam" id="3.60.130.10:FF:000003">
    <property type="entry name" value="Alpha-ketoglutarate-dependent taurine dioxygenase"/>
    <property type="match status" value="1"/>
</dbReference>
<protein>
    <submittedName>
        <fullName evidence="8">LALA0S14e01882g1_1</fullName>
    </submittedName>
</protein>
<dbReference type="InterPro" id="IPR051323">
    <property type="entry name" value="AtsK-like"/>
</dbReference>
<dbReference type="Pfam" id="PF02668">
    <property type="entry name" value="TauD"/>
    <property type="match status" value="1"/>
</dbReference>
<dbReference type="EMBL" id="LN736373">
    <property type="protein sequence ID" value="CEP64904.1"/>
    <property type="molecule type" value="Genomic_DNA"/>
</dbReference>
<keyword evidence="6" id="KW-0408">Iron</keyword>
<name>A0A0C7NAP5_9SACH</name>
<dbReference type="GO" id="GO:0044273">
    <property type="term" value="P:sulfur compound catabolic process"/>
    <property type="evidence" value="ECO:0007669"/>
    <property type="project" value="EnsemblFungi"/>
</dbReference>
<evidence type="ECO:0000256" key="5">
    <source>
        <dbReference type="ARBA" id="ARBA00023002"/>
    </source>
</evidence>
<evidence type="ECO:0000256" key="1">
    <source>
        <dbReference type="ARBA" id="ARBA00001954"/>
    </source>
</evidence>
<proteinExistence type="inferred from homology"/>
<evidence type="ECO:0000256" key="6">
    <source>
        <dbReference type="ARBA" id="ARBA00023004"/>
    </source>
</evidence>
<evidence type="ECO:0000259" key="7">
    <source>
        <dbReference type="Pfam" id="PF02668"/>
    </source>
</evidence>
<dbReference type="GO" id="GO:0000907">
    <property type="term" value="F:sulfonate dioxygenase activity"/>
    <property type="evidence" value="ECO:0007669"/>
    <property type="project" value="EnsemblFungi"/>
</dbReference>
<dbReference type="HOGENOM" id="CLU_036005_0_0_1"/>
<keyword evidence="5" id="KW-0560">Oxidoreductase</keyword>
<comment type="cofactor">
    <cofactor evidence="1">
        <name>Fe(2+)</name>
        <dbReference type="ChEBI" id="CHEBI:29033"/>
    </cofactor>
</comment>
<dbReference type="InterPro" id="IPR042098">
    <property type="entry name" value="TauD-like_sf"/>
</dbReference>
<dbReference type="OrthoDB" id="10257314at2759"/>
<dbReference type="STRING" id="1245769.A0A0C7NAP5"/>
<dbReference type="AlphaFoldDB" id="A0A0C7NAP5"/>
<dbReference type="PANTHER" id="PTHR30468:SF1">
    <property type="entry name" value="ALPHA-KETOGLUTARATE-DEPENDENT SULFONATE DIOXYGENASE"/>
    <property type="match status" value="1"/>
</dbReference>
<dbReference type="GO" id="GO:0046872">
    <property type="term" value="F:metal ion binding"/>
    <property type="evidence" value="ECO:0007669"/>
    <property type="project" value="UniProtKB-KW"/>
</dbReference>
<keyword evidence="9" id="KW-1185">Reference proteome</keyword>
<dbReference type="GeneID" id="34688473"/>
<evidence type="ECO:0000313" key="8">
    <source>
        <dbReference type="EMBL" id="CEP64904.1"/>
    </source>
</evidence>
<evidence type="ECO:0000256" key="4">
    <source>
        <dbReference type="ARBA" id="ARBA00022964"/>
    </source>
</evidence>